<reference evidence="9 10" key="1">
    <citation type="submission" date="2024-05" db="EMBL/GenBank/DDBJ databases">
        <authorList>
            <person name="Venkateswaran K."/>
        </authorList>
    </citation>
    <scope>NUCLEOTIDE SEQUENCE [LARGE SCALE GENOMIC DNA]</scope>
    <source>
        <strain evidence="9 10">179-C4-2-HS</strain>
    </source>
</reference>
<evidence type="ECO:0000256" key="4">
    <source>
        <dbReference type="ARBA" id="ARBA00022692"/>
    </source>
</evidence>
<keyword evidence="5 7" id="KW-1133">Transmembrane helix</keyword>
<gene>
    <name evidence="9" type="ORF">P5G62_026385</name>
</gene>
<evidence type="ECO:0000259" key="8">
    <source>
        <dbReference type="Pfam" id="PF02706"/>
    </source>
</evidence>
<evidence type="ECO:0000313" key="10">
    <source>
        <dbReference type="Proteomes" id="UP001241748"/>
    </source>
</evidence>
<dbReference type="EMBL" id="JAROBZ020000003">
    <property type="protein sequence ID" value="MFB3170648.1"/>
    <property type="molecule type" value="Genomic_DNA"/>
</dbReference>
<name>A0ABV4Z2V8_9BACI</name>
<protein>
    <submittedName>
        <fullName evidence="9">Wzz/FepE/Etk N-terminal domain-containing protein</fullName>
    </submittedName>
</protein>
<evidence type="ECO:0000256" key="2">
    <source>
        <dbReference type="ARBA" id="ARBA00006683"/>
    </source>
</evidence>
<feature type="transmembrane region" description="Helical" evidence="7">
    <location>
        <begin position="31"/>
        <end position="49"/>
    </location>
</feature>
<evidence type="ECO:0000256" key="5">
    <source>
        <dbReference type="ARBA" id="ARBA00022989"/>
    </source>
</evidence>
<dbReference type="PANTHER" id="PTHR32309">
    <property type="entry name" value="TYROSINE-PROTEIN KINASE"/>
    <property type="match status" value="1"/>
</dbReference>
<dbReference type="InterPro" id="IPR050445">
    <property type="entry name" value="Bact_polysacc_biosynth/exp"/>
</dbReference>
<comment type="caution">
    <text evidence="9">The sequence shown here is derived from an EMBL/GenBank/DDBJ whole genome shotgun (WGS) entry which is preliminary data.</text>
</comment>
<dbReference type="Pfam" id="PF02706">
    <property type="entry name" value="Wzz"/>
    <property type="match status" value="1"/>
</dbReference>
<evidence type="ECO:0000256" key="6">
    <source>
        <dbReference type="ARBA" id="ARBA00023136"/>
    </source>
</evidence>
<keyword evidence="4 7" id="KW-0812">Transmembrane</keyword>
<evidence type="ECO:0000256" key="3">
    <source>
        <dbReference type="ARBA" id="ARBA00022475"/>
    </source>
</evidence>
<dbReference type="RefSeq" id="WP_306075926.1">
    <property type="nucleotide sequence ID" value="NZ_JAROBZ020000003.1"/>
</dbReference>
<dbReference type="PANTHER" id="PTHR32309:SF13">
    <property type="entry name" value="FERRIC ENTEROBACTIN TRANSPORT PROTEIN FEPE"/>
    <property type="match status" value="1"/>
</dbReference>
<keyword evidence="10" id="KW-1185">Reference proteome</keyword>
<dbReference type="InterPro" id="IPR003856">
    <property type="entry name" value="LPS_length_determ_N"/>
</dbReference>
<evidence type="ECO:0000256" key="1">
    <source>
        <dbReference type="ARBA" id="ARBA00004651"/>
    </source>
</evidence>
<feature type="domain" description="Polysaccharide chain length determinant N-terminal" evidence="8">
    <location>
        <begin position="17"/>
        <end position="91"/>
    </location>
</feature>
<feature type="transmembrane region" description="Helical" evidence="7">
    <location>
        <begin position="173"/>
        <end position="191"/>
    </location>
</feature>
<keyword evidence="3" id="KW-1003">Cell membrane</keyword>
<dbReference type="Proteomes" id="UP001241748">
    <property type="component" value="Unassembled WGS sequence"/>
</dbReference>
<sequence length="244" mass="27199">MRNIDQIQKQENQKVKDINLKELFFVIKRRFWIIMVSVILASIIGAYLSNISITPLYQTSSRIIIGADAESQKTLQVIIKDSTILDKVIKELNLDKSAEELAGQISVASIDGSQVVSISVVDSDPILAAKIADKTAQIFKNEVPNIVGQDYIRLLSNAKVNTTPINQENNNKLYLAIIAGIVVGVGFAFLIESFDDRIRSEKEIEAIFGVQVLGKISKMNKRNIKKKKNGHLEIELRGETIGYK</sequence>
<comment type="similarity">
    <text evidence="2">Belongs to the CpsC/CapA family.</text>
</comment>
<evidence type="ECO:0000256" key="7">
    <source>
        <dbReference type="SAM" id="Phobius"/>
    </source>
</evidence>
<keyword evidence="6 7" id="KW-0472">Membrane</keyword>
<organism evidence="9 10">
    <name type="scientific">Neobacillus driksii</name>
    <dbReference type="NCBI Taxonomy" id="3035913"/>
    <lineage>
        <taxon>Bacteria</taxon>
        <taxon>Bacillati</taxon>
        <taxon>Bacillota</taxon>
        <taxon>Bacilli</taxon>
        <taxon>Bacillales</taxon>
        <taxon>Bacillaceae</taxon>
        <taxon>Neobacillus</taxon>
    </lineage>
</organism>
<proteinExistence type="inferred from homology"/>
<evidence type="ECO:0000313" key="9">
    <source>
        <dbReference type="EMBL" id="MFB3170648.1"/>
    </source>
</evidence>
<accession>A0ABV4Z2V8</accession>
<comment type="subcellular location">
    <subcellularLocation>
        <location evidence="1">Cell membrane</location>
        <topology evidence="1">Multi-pass membrane protein</topology>
    </subcellularLocation>
</comment>